<dbReference type="SUPFAM" id="SSF117991">
    <property type="entry name" value="YbeD/HP0495-like"/>
    <property type="match status" value="1"/>
</dbReference>
<dbReference type="AlphaFoldDB" id="A0A7D9D1T7"/>
<dbReference type="Gene3D" id="3.30.70.260">
    <property type="match status" value="1"/>
</dbReference>
<reference evidence="3" key="1">
    <citation type="submission" date="2019-07" db="EMBL/GenBank/DDBJ databases">
        <authorList>
            <person name="Weber M."/>
            <person name="Kostadinov I."/>
            <person name="Kostadinov D I."/>
        </authorList>
    </citation>
    <scope>NUCLEOTIDE SEQUENCE</scope>
    <source>
        <strain evidence="3">Gfbio:sag-sample-m06:053724c1-46a9-4a36-b237-ea2bf867836b</strain>
    </source>
</reference>
<gene>
    <name evidence="3" type="ORF">JTBM06_V1_100002</name>
</gene>
<evidence type="ECO:0000313" key="3">
    <source>
        <dbReference type="EMBL" id="VUX55742.1"/>
    </source>
</evidence>
<accession>A0A7D9D1T7</accession>
<proteinExistence type="inferred from homology"/>
<dbReference type="InterPro" id="IPR027471">
    <property type="entry name" value="YbeD-like_sf"/>
</dbReference>
<dbReference type="Pfam" id="PF04359">
    <property type="entry name" value="DUF493"/>
    <property type="match status" value="1"/>
</dbReference>
<dbReference type="GO" id="GO:0005829">
    <property type="term" value="C:cytosol"/>
    <property type="evidence" value="ECO:0007669"/>
    <property type="project" value="TreeGrafter"/>
</dbReference>
<dbReference type="PANTHER" id="PTHR38036:SF1">
    <property type="entry name" value="UPF0250 PROTEIN YBED"/>
    <property type="match status" value="1"/>
</dbReference>
<evidence type="ECO:0000256" key="2">
    <source>
        <dbReference type="HAMAP-Rule" id="MF_00659"/>
    </source>
</evidence>
<comment type="similarity">
    <text evidence="1 2">Belongs to the UPF0250 family.</text>
</comment>
<dbReference type="PANTHER" id="PTHR38036">
    <property type="entry name" value="UPF0250 PROTEIN YBED"/>
    <property type="match status" value="1"/>
</dbReference>
<organism evidence="3">
    <name type="scientific">uncultured Woeseiaceae bacterium</name>
    <dbReference type="NCBI Taxonomy" id="1983305"/>
    <lineage>
        <taxon>Bacteria</taxon>
        <taxon>Pseudomonadati</taxon>
        <taxon>Pseudomonadota</taxon>
        <taxon>Gammaproteobacteria</taxon>
        <taxon>Woeseiales</taxon>
        <taxon>Woeseiaceae</taxon>
        <taxon>environmental samples</taxon>
    </lineage>
</organism>
<dbReference type="EMBL" id="LR633967">
    <property type="protein sequence ID" value="VUX55742.1"/>
    <property type="molecule type" value="Genomic_DNA"/>
</dbReference>
<name>A0A7D9D1T7_9GAMM</name>
<evidence type="ECO:0000256" key="1">
    <source>
        <dbReference type="ARBA" id="ARBA00008460"/>
    </source>
</evidence>
<protein>
    <recommendedName>
        <fullName evidence="2">UPF0250 protein JTBM06_V1_100002</fullName>
    </recommendedName>
</protein>
<sequence length="90" mass="9795">MTESEPDKLLQFPCSFPIKMMGRADAAFDDTAVGLVERHVGKVAANAIQTSASRNGNFLSVTVTIDAKSQEQLDNIYNDLSNHKDILVAL</sequence>
<dbReference type="HAMAP" id="MF_00659">
    <property type="entry name" value="UPF0250"/>
    <property type="match status" value="1"/>
</dbReference>
<dbReference type="InterPro" id="IPR007454">
    <property type="entry name" value="UPF0250_YbeD-like"/>
</dbReference>